<dbReference type="Gene3D" id="3.30.1490.270">
    <property type="match status" value="1"/>
</dbReference>
<dbReference type="SUPFAM" id="SSF56059">
    <property type="entry name" value="Glutathione synthetase ATP-binding domain-like"/>
    <property type="match status" value="1"/>
</dbReference>
<dbReference type="InterPro" id="IPR007302">
    <property type="entry name" value="CP_ATPgrasp"/>
</dbReference>
<sequence>MRPRCAGVHILPLNHAQNLLKTYHSEFPKGLLANMNKLVIKPVGESGGYGLLIGPHASQKELRRVVS</sequence>
<gene>
    <name evidence="2" type="ORF">A4S02_08190</name>
</gene>
<reference evidence="3" key="1">
    <citation type="submission" date="2016-04" db="EMBL/GenBank/DDBJ databases">
        <authorList>
            <person name="Jeon C.O."/>
            <person name="Cho G.Y."/>
            <person name="Jeong H.I."/>
            <person name="Kim K.H."/>
        </authorList>
    </citation>
    <scope>NUCLEOTIDE SEQUENCE [LARGE SCALE GENOMIC DNA]</scope>
    <source>
        <strain evidence="3">LMG 1590</strain>
    </source>
</reference>
<accession>A0A1D8QWP1</accession>
<protein>
    <recommendedName>
        <fullName evidence="1">Circularly permuted ATPgrasp domain-containing protein</fullName>
    </recommendedName>
</protein>
<dbReference type="Proteomes" id="UP000175973">
    <property type="component" value="Chromosome"/>
</dbReference>
<dbReference type="EMBL" id="CP015164">
    <property type="protein sequence ID" value="AOW46758.1"/>
    <property type="molecule type" value="Genomic_DNA"/>
</dbReference>
<dbReference type="AlphaFoldDB" id="A0A1D8QWP1"/>
<name>A0A1D8QWP1_9PROT</name>
<evidence type="ECO:0000313" key="3">
    <source>
        <dbReference type="Proteomes" id="UP000175973"/>
    </source>
</evidence>
<dbReference type="KEGG" id="aasc:A4S02_08190"/>
<dbReference type="Pfam" id="PF04174">
    <property type="entry name" value="CP_ATPgrasp_1"/>
    <property type="match status" value="1"/>
</dbReference>
<proteinExistence type="predicted"/>
<evidence type="ECO:0000313" key="2">
    <source>
        <dbReference type="EMBL" id="AOW46758.1"/>
    </source>
</evidence>
<keyword evidence="3" id="KW-1185">Reference proteome</keyword>
<evidence type="ECO:0000259" key="1">
    <source>
        <dbReference type="Pfam" id="PF04174"/>
    </source>
</evidence>
<feature type="domain" description="Circularly permuted ATPgrasp" evidence="1">
    <location>
        <begin position="23"/>
        <end position="63"/>
    </location>
</feature>
<organism evidence="2 3">
    <name type="scientific">Acetobacter ascendens</name>
    <dbReference type="NCBI Taxonomy" id="481146"/>
    <lineage>
        <taxon>Bacteria</taxon>
        <taxon>Pseudomonadati</taxon>
        <taxon>Pseudomonadota</taxon>
        <taxon>Alphaproteobacteria</taxon>
        <taxon>Acetobacterales</taxon>
        <taxon>Acetobacteraceae</taxon>
        <taxon>Acetobacter</taxon>
    </lineage>
</organism>